<dbReference type="NCBIfam" id="TIGR00229">
    <property type="entry name" value="sensory_box"/>
    <property type="match status" value="1"/>
</dbReference>
<comment type="caution">
    <text evidence="11">The sequence shown here is derived from an EMBL/GenBank/DDBJ whole genome shotgun (WGS) entry which is preliminary data.</text>
</comment>
<dbReference type="PANTHER" id="PTHR45453">
    <property type="entry name" value="PHOSPHATE REGULON SENSOR PROTEIN PHOR"/>
    <property type="match status" value="1"/>
</dbReference>
<dbReference type="CDD" id="cd00082">
    <property type="entry name" value="HisKA"/>
    <property type="match status" value="1"/>
</dbReference>
<dbReference type="GO" id="GO:0000155">
    <property type="term" value="F:phosphorelay sensor kinase activity"/>
    <property type="evidence" value="ECO:0007669"/>
    <property type="project" value="InterPro"/>
</dbReference>
<dbReference type="Pfam" id="PF00989">
    <property type="entry name" value="PAS"/>
    <property type="match status" value="1"/>
</dbReference>
<dbReference type="PRINTS" id="PR00344">
    <property type="entry name" value="BCTRLSENSOR"/>
</dbReference>
<evidence type="ECO:0000259" key="10">
    <source>
        <dbReference type="PROSITE" id="PS50113"/>
    </source>
</evidence>
<dbReference type="STRING" id="1802117.A3J54_01025"/>
<feature type="domain" description="PAC" evidence="10">
    <location>
        <begin position="106"/>
        <end position="158"/>
    </location>
</feature>
<evidence type="ECO:0000256" key="6">
    <source>
        <dbReference type="ARBA" id="ARBA00023012"/>
    </source>
</evidence>
<dbReference type="CDD" id="cd00130">
    <property type="entry name" value="PAS"/>
    <property type="match status" value="1"/>
</dbReference>
<protein>
    <recommendedName>
        <fullName evidence="2">histidine kinase</fullName>
        <ecNumber evidence="2">2.7.13.3</ecNumber>
    </recommendedName>
</protein>
<dbReference type="Gene3D" id="3.30.565.10">
    <property type="entry name" value="Histidine kinase-like ATPase, C-terminal domain"/>
    <property type="match status" value="1"/>
</dbReference>
<keyword evidence="7" id="KW-0472">Membrane</keyword>
<gene>
    <name evidence="11" type="ORF">A3J54_01025</name>
</gene>
<comment type="catalytic activity">
    <reaction evidence="1">
        <text>ATP + protein L-histidine = ADP + protein N-phospho-L-histidine.</text>
        <dbReference type="EC" id="2.7.13.3"/>
    </reaction>
</comment>
<dbReference type="InterPro" id="IPR001610">
    <property type="entry name" value="PAC"/>
</dbReference>
<evidence type="ECO:0000256" key="4">
    <source>
        <dbReference type="ARBA" id="ARBA00022679"/>
    </source>
</evidence>
<dbReference type="PROSITE" id="PS50113">
    <property type="entry name" value="PAC"/>
    <property type="match status" value="1"/>
</dbReference>
<keyword evidence="4" id="KW-0808">Transferase</keyword>
<dbReference type="GO" id="GO:0016036">
    <property type="term" value="P:cellular response to phosphate starvation"/>
    <property type="evidence" value="ECO:0007669"/>
    <property type="project" value="TreeGrafter"/>
</dbReference>
<name>A0A1G2G8S0_9BACT</name>
<dbReference type="Pfam" id="PF02518">
    <property type="entry name" value="HATPase_c"/>
    <property type="match status" value="1"/>
</dbReference>
<dbReference type="InterPro" id="IPR036097">
    <property type="entry name" value="HisK_dim/P_sf"/>
</dbReference>
<evidence type="ECO:0000256" key="2">
    <source>
        <dbReference type="ARBA" id="ARBA00012438"/>
    </source>
</evidence>
<dbReference type="InterPro" id="IPR036890">
    <property type="entry name" value="HATPase_C_sf"/>
</dbReference>
<dbReference type="InterPro" id="IPR000014">
    <property type="entry name" value="PAS"/>
</dbReference>
<dbReference type="InterPro" id="IPR050351">
    <property type="entry name" value="BphY/WalK/GraS-like"/>
</dbReference>
<accession>A0A1G2G8S0</accession>
<feature type="domain" description="Histidine kinase" evidence="8">
    <location>
        <begin position="162"/>
        <end position="379"/>
    </location>
</feature>
<dbReference type="GO" id="GO:0005886">
    <property type="term" value="C:plasma membrane"/>
    <property type="evidence" value="ECO:0007669"/>
    <property type="project" value="TreeGrafter"/>
</dbReference>
<evidence type="ECO:0000313" key="12">
    <source>
        <dbReference type="Proteomes" id="UP000176576"/>
    </source>
</evidence>
<dbReference type="SUPFAM" id="SSF55785">
    <property type="entry name" value="PYP-like sensor domain (PAS domain)"/>
    <property type="match status" value="1"/>
</dbReference>
<dbReference type="InterPro" id="IPR013767">
    <property type="entry name" value="PAS_fold"/>
</dbReference>
<evidence type="ECO:0000256" key="1">
    <source>
        <dbReference type="ARBA" id="ARBA00000085"/>
    </source>
</evidence>
<dbReference type="InterPro" id="IPR003594">
    <property type="entry name" value="HATPase_dom"/>
</dbReference>
<feature type="domain" description="PAS" evidence="9">
    <location>
        <begin position="22"/>
        <end position="78"/>
    </location>
</feature>
<sequence length="379" mass="43326">MNEQKSDNSVSLPDPHMRVNLSEERLRNYLEVVRELGVAFDLLDDHVVITDPDGNIIYMNEAAERNTGFFREEAFGKNPADLWGGNMSQEFYERMWQRIKVEKLPFVGEARNRKKDGTEYWQELHISPVLWENGDIKFFIGVEPNITKKKEKEKFREEFSSMLGHQLKSPLTSYKWALEWLSKEGNLTGDQKEMIHALYEQNESLVNLVGDLLTYARIGSVSELKKSEIDLVKEIETIIERARAKHSQVAFSFSKGDGPLLCTSYASLVSQVFTNIIFNAAEYSDAEMGTVDLFLGREDNTIFFSCKDNGIGIPPEDQERIFLKFFRASNALKTKGKGTGLGLFIVKMITDNLGWDVSFESPLEHSRGTVFYVRIPMVS</sequence>
<dbReference type="PROSITE" id="PS50112">
    <property type="entry name" value="PAS"/>
    <property type="match status" value="1"/>
</dbReference>
<dbReference type="SMART" id="SM00387">
    <property type="entry name" value="HATPase_c"/>
    <property type="match status" value="1"/>
</dbReference>
<dbReference type="Pfam" id="PF00512">
    <property type="entry name" value="HisKA"/>
    <property type="match status" value="1"/>
</dbReference>
<keyword evidence="5" id="KW-0418">Kinase</keyword>
<dbReference type="SMART" id="SM00388">
    <property type="entry name" value="HisKA"/>
    <property type="match status" value="1"/>
</dbReference>
<dbReference type="Gene3D" id="3.30.450.20">
    <property type="entry name" value="PAS domain"/>
    <property type="match status" value="1"/>
</dbReference>
<dbReference type="InterPro" id="IPR035965">
    <property type="entry name" value="PAS-like_dom_sf"/>
</dbReference>
<dbReference type="EMBL" id="MHNN01000007">
    <property type="protein sequence ID" value="OGZ46606.1"/>
    <property type="molecule type" value="Genomic_DNA"/>
</dbReference>
<dbReference type="SUPFAM" id="SSF47384">
    <property type="entry name" value="Homodimeric domain of signal transducing histidine kinase"/>
    <property type="match status" value="1"/>
</dbReference>
<evidence type="ECO:0000313" key="11">
    <source>
        <dbReference type="EMBL" id="OGZ46606.1"/>
    </source>
</evidence>
<dbReference type="CDD" id="cd00075">
    <property type="entry name" value="HATPase"/>
    <property type="match status" value="1"/>
</dbReference>
<dbReference type="SUPFAM" id="SSF55874">
    <property type="entry name" value="ATPase domain of HSP90 chaperone/DNA topoisomerase II/histidine kinase"/>
    <property type="match status" value="1"/>
</dbReference>
<dbReference type="InterPro" id="IPR003661">
    <property type="entry name" value="HisK_dim/P_dom"/>
</dbReference>
<evidence type="ECO:0000259" key="8">
    <source>
        <dbReference type="PROSITE" id="PS50109"/>
    </source>
</evidence>
<proteinExistence type="predicted"/>
<evidence type="ECO:0000256" key="3">
    <source>
        <dbReference type="ARBA" id="ARBA00022553"/>
    </source>
</evidence>
<dbReference type="InterPro" id="IPR005467">
    <property type="entry name" value="His_kinase_dom"/>
</dbReference>
<dbReference type="SMART" id="SM00091">
    <property type="entry name" value="PAS"/>
    <property type="match status" value="1"/>
</dbReference>
<dbReference type="PANTHER" id="PTHR45453:SF1">
    <property type="entry name" value="PHOSPHATE REGULON SENSOR PROTEIN PHOR"/>
    <property type="match status" value="1"/>
</dbReference>
<dbReference type="Proteomes" id="UP000176576">
    <property type="component" value="Unassembled WGS sequence"/>
</dbReference>
<keyword evidence="6" id="KW-0902">Two-component regulatory system</keyword>
<dbReference type="PROSITE" id="PS50109">
    <property type="entry name" value="HIS_KIN"/>
    <property type="match status" value="1"/>
</dbReference>
<dbReference type="AlphaFoldDB" id="A0A1G2G8S0"/>
<keyword evidence="3" id="KW-0597">Phosphoprotein</keyword>
<evidence type="ECO:0000256" key="7">
    <source>
        <dbReference type="ARBA" id="ARBA00023136"/>
    </source>
</evidence>
<organism evidence="11 12">
    <name type="scientific">Candidatus Ryanbacteria bacterium RIFCSPHIGHO2_02_FULL_45_13b</name>
    <dbReference type="NCBI Taxonomy" id="1802117"/>
    <lineage>
        <taxon>Bacteria</taxon>
        <taxon>Candidatus Ryaniibacteriota</taxon>
    </lineage>
</organism>
<dbReference type="SMART" id="SM00086">
    <property type="entry name" value="PAC"/>
    <property type="match status" value="1"/>
</dbReference>
<evidence type="ECO:0000256" key="5">
    <source>
        <dbReference type="ARBA" id="ARBA00022777"/>
    </source>
</evidence>
<dbReference type="GO" id="GO:0004721">
    <property type="term" value="F:phosphoprotein phosphatase activity"/>
    <property type="evidence" value="ECO:0007669"/>
    <property type="project" value="TreeGrafter"/>
</dbReference>
<reference evidence="11 12" key="1">
    <citation type="journal article" date="2016" name="Nat. Commun.">
        <title>Thousands of microbial genomes shed light on interconnected biogeochemical processes in an aquifer system.</title>
        <authorList>
            <person name="Anantharaman K."/>
            <person name="Brown C.T."/>
            <person name="Hug L.A."/>
            <person name="Sharon I."/>
            <person name="Castelle C.J."/>
            <person name="Probst A.J."/>
            <person name="Thomas B.C."/>
            <person name="Singh A."/>
            <person name="Wilkins M.J."/>
            <person name="Karaoz U."/>
            <person name="Brodie E.L."/>
            <person name="Williams K.H."/>
            <person name="Hubbard S.S."/>
            <person name="Banfield J.F."/>
        </authorList>
    </citation>
    <scope>NUCLEOTIDE SEQUENCE [LARGE SCALE GENOMIC DNA]</scope>
</reference>
<dbReference type="EC" id="2.7.13.3" evidence="2"/>
<dbReference type="Gene3D" id="1.10.287.130">
    <property type="match status" value="1"/>
</dbReference>
<dbReference type="InterPro" id="IPR004358">
    <property type="entry name" value="Sig_transdc_His_kin-like_C"/>
</dbReference>
<dbReference type="InterPro" id="IPR000700">
    <property type="entry name" value="PAS-assoc_C"/>
</dbReference>
<evidence type="ECO:0000259" key="9">
    <source>
        <dbReference type="PROSITE" id="PS50112"/>
    </source>
</evidence>